<dbReference type="EMBL" id="JAAIUW010000006">
    <property type="protein sequence ID" value="KAF7826763.1"/>
    <property type="molecule type" value="Genomic_DNA"/>
</dbReference>
<comment type="caution">
    <text evidence="1">The sequence shown here is derived from an EMBL/GenBank/DDBJ whole genome shotgun (WGS) entry which is preliminary data.</text>
</comment>
<sequence length="83" mass="9422">MATRKHGPPSIGRTHMKAKNFVTAGCSSQSWLTTVKSEIRDRWGEVENREKDQNTLDYFANLKEGRNPYVLSYPLVATRGPEP</sequence>
<protein>
    <submittedName>
        <fullName evidence="1">Uncharacterized protein</fullName>
    </submittedName>
</protein>
<gene>
    <name evidence="1" type="ORF">G2W53_017927</name>
</gene>
<dbReference type="AlphaFoldDB" id="A0A834TR19"/>
<evidence type="ECO:0000313" key="2">
    <source>
        <dbReference type="Proteomes" id="UP000634136"/>
    </source>
</evidence>
<proteinExistence type="predicted"/>
<accession>A0A834TR19</accession>
<name>A0A834TR19_9FABA</name>
<reference evidence="1" key="1">
    <citation type="submission" date="2020-09" db="EMBL/GenBank/DDBJ databases">
        <title>Genome-Enabled Discovery of Anthraquinone Biosynthesis in Senna tora.</title>
        <authorList>
            <person name="Kang S.-H."/>
            <person name="Pandey R.P."/>
            <person name="Lee C.-M."/>
            <person name="Sim J.-S."/>
            <person name="Jeong J.-T."/>
            <person name="Choi B.-S."/>
            <person name="Jung M."/>
            <person name="Ginzburg D."/>
            <person name="Zhao K."/>
            <person name="Won S.Y."/>
            <person name="Oh T.-J."/>
            <person name="Yu Y."/>
            <person name="Kim N.-H."/>
            <person name="Lee O.R."/>
            <person name="Lee T.-H."/>
            <person name="Bashyal P."/>
            <person name="Kim T.-S."/>
            <person name="Lee W.-H."/>
            <person name="Kawkins C."/>
            <person name="Kim C.-K."/>
            <person name="Kim J.S."/>
            <person name="Ahn B.O."/>
            <person name="Rhee S.Y."/>
            <person name="Sohng J.K."/>
        </authorList>
    </citation>
    <scope>NUCLEOTIDE SEQUENCE</scope>
    <source>
        <tissue evidence="1">Leaf</tissue>
    </source>
</reference>
<dbReference type="Proteomes" id="UP000634136">
    <property type="component" value="Unassembled WGS sequence"/>
</dbReference>
<organism evidence="1 2">
    <name type="scientific">Senna tora</name>
    <dbReference type="NCBI Taxonomy" id="362788"/>
    <lineage>
        <taxon>Eukaryota</taxon>
        <taxon>Viridiplantae</taxon>
        <taxon>Streptophyta</taxon>
        <taxon>Embryophyta</taxon>
        <taxon>Tracheophyta</taxon>
        <taxon>Spermatophyta</taxon>
        <taxon>Magnoliopsida</taxon>
        <taxon>eudicotyledons</taxon>
        <taxon>Gunneridae</taxon>
        <taxon>Pentapetalae</taxon>
        <taxon>rosids</taxon>
        <taxon>fabids</taxon>
        <taxon>Fabales</taxon>
        <taxon>Fabaceae</taxon>
        <taxon>Caesalpinioideae</taxon>
        <taxon>Cassia clade</taxon>
        <taxon>Senna</taxon>
    </lineage>
</organism>
<evidence type="ECO:0000313" key="1">
    <source>
        <dbReference type="EMBL" id="KAF7826763.1"/>
    </source>
</evidence>
<keyword evidence="2" id="KW-1185">Reference proteome</keyword>